<accession>A0ABU1PSP3</accession>
<evidence type="ECO:0000256" key="1">
    <source>
        <dbReference type="SAM" id="MobiDB-lite"/>
    </source>
</evidence>
<dbReference type="Proteomes" id="UP001268819">
    <property type="component" value="Unassembled WGS sequence"/>
</dbReference>
<proteinExistence type="predicted"/>
<feature type="region of interest" description="Disordered" evidence="1">
    <location>
        <begin position="1"/>
        <end position="30"/>
    </location>
</feature>
<organism evidence="2 3">
    <name type="scientific">Saccharothrix longispora</name>
    <dbReference type="NCBI Taxonomy" id="33920"/>
    <lineage>
        <taxon>Bacteria</taxon>
        <taxon>Bacillati</taxon>
        <taxon>Actinomycetota</taxon>
        <taxon>Actinomycetes</taxon>
        <taxon>Pseudonocardiales</taxon>
        <taxon>Pseudonocardiaceae</taxon>
        <taxon>Saccharothrix</taxon>
    </lineage>
</organism>
<sequence>MSYTAHQHEPDRREAQHPARARAPEQYTAP</sequence>
<name>A0ABU1PSP3_9PSEU</name>
<reference evidence="2 3" key="1">
    <citation type="submission" date="2023-07" db="EMBL/GenBank/DDBJ databases">
        <title>Sequencing the genomes of 1000 actinobacteria strains.</title>
        <authorList>
            <person name="Klenk H.-P."/>
        </authorList>
    </citation>
    <scope>NUCLEOTIDE SEQUENCE [LARGE SCALE GENOMIC DNA]</scope>
    <source>
        <strain evidence="2 3">DSM 43749</strain>
    </source>
</reference>
<protein>
    <submittedName>
        <fullName evidence="2">Uncharacterized protein</fullName>
    </submittedName>
</protein>
<evidence type="ECO:0000313" key="2">
    <source>
        <dbReference type="EMBL" id="MDR6593667.1"/>
    </source>
</evidence>
<comment type="caution">
    <text evidence="2">The sequence shown here is derived from an EMBL/GenBank/DDBJ whole genome shotgun (WGS) entry which is preliminary data.</text>
</comment>
<evidence type="ECO:0000313" key="3">
    <source>
        <dbReference type="Proteomes" id="UP001268819"/>
    </source>
</evidence>
<dbReference type="EMBL" id="JAVDSG010000001">
    <property type="protein sequence ID" value="MDR6593667.1"/>
    <property type="molecule type" value="Genomic_DNA"/>
</dbReference>
<feature type="compositionally biased region" description="Basic and acidic residues" evidence="1">
    <location>
        <begin position="1"/>
        <end position="17"/>
    </location>
</feature>
<gene>
    <name evidence="2" type="ORF">J2S66_002051</name>
</gene>
<keyword evidence="3" id="KW-1185">Reference proteome</keyword>